<dbReference type="InterPro" id="IPR032675">
    <property type="entry name" value="LRR_dom_sf"/>
</dbReference>
<keyword evidence="2" id="KW-0963">Cytoplasm</keyword>
<evidence type="ECO:0000259" key="8">
    <source>
        <dbReference type="Pfam" id="PF17779"/>
    </source>
</evidence>
<keyword evidence="3" id="KW-0433">Leucine-rich repeat</keyword>
<keyword evidence="6" id="KW-0067">ATP-binding</keyword>
<dbReference type="SUPFAM" id="SSF52047">
    <property type="entry name" value="RNI-like"/>
    <property type="match status" value="1"/>
</dbReference>
<organism evidence="9 10">
    <name type="scientific">Poecilia mexicana</name>
    <dbReference type="NCBI Taxonomy" id="48701"/>
    <lineage>
        <taxon>Eukaryota</taxon>
        <taxon>Metazoa</taxon>
        <taxon>Chordata</taxon>
        <taxon>Craniata</taxon>
        <taxon>Vertebrata</taxon>
        <taxon>Euteleostomi</taxon>
        <taxon>Actinopterygii</taxon>
        <taxon>Neopterygii</taxon>
        <taxon>Teleostei</taxon>
        <taxon>Neoteleostei</taxon>
        <taxon>Acanthomorphata</taxon>
        <taxon>Ovalentaria</taxon>
        <taxon>Atherinomorphae</taxon>
        <taxon>Cyprinodontiformes</taxon>
        <taxon>Poeciliidae</taxon>
        <taxon>Poeciliinae</taxon>
        <taxon>Poecilia</taxon>
    </lineage>
</organism>
<dbReference type="STRING" id="48701.ENSPMEP00000012682"/>
<keyword evidence="10" id="KW-1185">Reference proteome</keyword>
<evidence type="ECO:0008006" key="11">
    <source>
        <dbReference type="Google" id="ProtNLM"/>
    </source>
</evidence>
<dbReference type="Proteomes" id="UP000261480">
    <property type="component" value="Unplaced"/>
</dbReference>
<feature type="domain" description="NACHT LRR and PYD" evidence="7">
    <location>
        <begin position="117"/>
        <end position="236"/>
    </location>
</feature>
<evidence type="ECO:0000259" key="7">
    <source>
        <dbReference type="Pfam" id="PF17776"/>
    </source>
</evidence>
<dbReference type="SMART" id="SM00368">
    <property type="entry name" value="LRR_RI"/>
    <property type="match status" value="8"/>
</dbReference>
<evidence type="ECO:0000256" key="3">
    <source>
        <dbReference type="ARBA" id="ARBA00022614"/>
    </source>
</evidence>
<reference evidence="9" key="2">
    <citation type="submission" date="2025-09" db="UniProtKB">
        <authorList>
            <consortium name="Ensembl"/>
        </authorList>
    </citation>
    <scope>IDENTIFICATION</scope>
</reference>
<dbReference type="AlphaFoldDB" id="A0A3B3XC93"/>
<evidence type="ECO:0000256" key="1">
    <source>
        <dbReference type="ARBA" id="ARBA00004496"/>
    </source>
</evidence>
<dbReference type="InterPro" id="IPR001611">
    <property type="entry name" value="Leu-rich_rpt"/>
</dbReference>
<dbReference type="InterPro" id="IPR041267">
    <property type="entry name" value="NLRP_HD2"/>
</dbReference>
<keyword evidence="5" id="KW-0547">Nucleotide-binding</keyword>
<protein>
    <recommendedName>
        <fullName evidence="11">NACHT domain-containing protein</fullName>
    </recommendedName>
</protein>
<name>A0A3B3XC93_9TELE</name>
<dbReference type="Pfam" id="PF17779">
    <property type="entry name" value="WHD_NOD2"/>
    <property type="match status" value="1"/>
</dbReference>
<accession>A0A3B3XC93</accession>
<proteinExistence type="predicted"/>
<dbReference type="InterPro" id="IPR041075">
    <property type="entry name" value="NOD1/2_WH"/>
</dbReference>
<evidence type="ECO:0000313" key="9">
    <source>
        <dbReference type="Ensembl" id="ENSPMEP00000012682.1"/>
    </source>
</evidence>
<evidence type="ECO:0000256" key="4">
    <source>
        <dbReference type="ARBA" id="ARBA00022737"/>
    </source>
</evidence>
<evidence type="ECO:0000313" key="10">
    <source>
        <dbReference type="Proteomes" id="UP000261480"/>
    </source>
</evidence>
<sequence>MCHIPVFCWITATVLEDVLETREGGELPRTLTEMYIHFLVVQTKVKKVKYGGSREMIESLGKLAFDQLQKGNLIFYGSDLTECGIDIRAASVYSGVFTQIFREERGLYQDKVFCFVHLSVQEFLAALHVHLTFINSGPSFQGKLKIRHLHQRAVDQALQSPNGHLDLFLRFLLGLSLQTNQRLLQGLLTQTGSSSQTNQETVQYIKKKISENVSAEKSINLFHCLNELNDRSLVEEIQQSLSSGSLSTDKLSPAQWSALGHTLCISILSVFYNEKKIIFDYLIPDISHCLLRLSYSNLSKRSCEALTSVLSSPSCSLTELDLSNNNLRDSGVELLYAGLKSPNCKLMTLRLRDCNLTERSCEALTSVISSPSCSLTELDLSHNNLQDSGVEFLYAGLESPNCNLTTLRLSCSKLSKTSCVALSSVLRSPSCCLRDLDLSDNDLQDSGANILFVGLNHPNCKLMTLRYNVLNISHCLLRLSDCKLSEKSCGALFSLLSSPSCSLTELDLSNNDLRDSGVELLYAGLKSPNCNLTTLRTKIQNQTQNISPCLLRFSDCNLTERSCVALTSVISSPSCSLTELDLSHNNLQDSAVELLYAGLKSPNCNLTTLRYNVINAVETRFLSIIFRQ</sequence>
<dbReference type="Pfam" id="PF13516">
    <property type="entry name" value="LRR_6"/>
    <property type="match status" value="5"/>
</dbReference>
<dbReference type="Gene3D" id="3.80.10.10">
    <property type="entry name" value="Ribonuclease Inhibitor"/>
    <property type="match status" value="2"/>
</dbReference>
<dbReference type="InterPro" id="IPR051261">
    <property type="entry name" value="NLR"/>
</dbReference>
<keyword evidence="4" id="KW-0677">Repeat</keyword>
<dbReference type="PROSITE" id="PS51450">
    <property type="entry name" value="LRR"/>
    <property type="match status" value="4"/>
</dbReference>
<dbReference type="Pfam" id="PF17776">
    <property type="entry name" value="NLRC4_HD2"/>
    <property type="match status" value="1"/>
</dbReference>
<evidence type="ECO:0000256" key="6">
    <source>
        <dbReference type="ARBA" id="ARBA00022840"/>
    </source>
</evidence>
<dbReference type="GO" id="GO:0005737">
    <property type="term" value="C:cytoplasm"/>
    <property type="evidence" value="ECO:0007669"/>
    <property type="project" value="UniProtKB-SubCell"/>
</dbReference>
<feature type="domain" description="NOD1/2 winged helix" evidence="8">
    <location>
        <begin position="56"/>
        <end position="115"/>
    </location>
</feature>
<evidence type="ECO:0000256" key="5">
    <source>
        <dbReference type="ARBA" id="ARBA00022741"/>
    </source>
</evidence>
<dbReference type="Ensembl" id="ENSPMET00000020169.1">
    <property type="protein sequence ID" value="ENSPMEP00000012682.1"/>
    <property type="gene ID" value="ENSPMEG00000014923.1"/>
</dbReference>
<dbReference type="GO" id="GO:0005524">
    <property type="term" value="F:ATP binding"/>
    <property type="evidence" value="ECO:0007669"/>
    <property type="project" value="UniProtKB-KW"/>
</dbReference>
<dbReference type="PANTHER" id="PTHR24106">
    <property type="entry name" value="NACHT, LRR AND CARD DOMAINS-CONTAINING"/>
    <property type="match status" value="1"/>
</dbReference>
<reference evidence="9" key="1">
    <citation type="submission" date="2025-08" db="UniProtKB">
        <authorList>
            <consortium name="Ensembl"/>
        </authorList>
    </citation>
    <scope>IDENTIFICATION</scope>
</reference>
<comment type="subcellular location">
    <subcellularLocation>
        <location evidence="1">Cytoplasm</location>
    </subcellularLocation>
</comment>
<evidence type="ECO:0000256" key="2">
    <source>
        <dbReference type="ARBA" id="ARBA00022490"/>
    </source>
</evidence>